<dbReference type="EMBL" id="PVLR01000007">
    <property type="protein sequence ID" value="PRD70085.1"/>
    <property type="molecule type" value="Genomic_DNA"/>
</dbReference>
<feature type="signal peptide" evidence="1">
    <location>
        <begin position="1"/>
        <end position="27"/>
    </location>
</feature>
<dbReference type="RefSeq" id="WP_146114957.1">
    <property type="nucleotide sequence ID" value="NZ_PVLR01000007.1"/>
</dbReference>
<name>A0A2S9KI91_9BURK</name>
<dbReference type="AlphaFoldDB" id="A0A2S9KI91"/>
<keyword evidence="3" id="KW-1185">Reference proteome</keyword>
<sequence length="367" mass="39633">MIPPSLFNASRLCLAAGLLILPAWAMAQATSPESAWRDANAAVGQFPRGHADLLKWEQQQAPAAAPVAPAVPELALVTAEQAVRQAWRAHRELARPLARLGAQDLDRLAGGRWLELDPSLNWRIHDFGELLEVAVQARKAWTEAVLSQQALAPLRQALAAAEAAHELGQRMVSVGNWSRLQQTPVQLARTQAQMNLRRAQYAAAQTQARLLKTLGLSGLHAAVGLPAQLPELPADVMTEMQFQRRLAAIQSELPRGNRLRNQANAPLAFVAYQASLALARASQDELLPLRQYISEETVLHYNGMLKSTWDLLAEVQNQAQAQAGALAARRDFELANIDLQSVLLGAEIASPLALGAGGSDAPQSAGH</sequence>
<protein>
    <recommendedName>
        <fullName evidence="4">TolC family protein</fullName>
    </recommendedName>
</protein>
<feature type="chain" id="PRO_5015747973" description="TolC family protein" evidence="1">
    <location>
        <begin position="28"/>
        <end position="367"/>
    </location>
</feature>
<accession>A0A2S9KI91</accession>
<evidence type="ECO:0008006" key="4">
    <source>
        <dbReference type="Google" id="ProtNLM"/>
    </source>
</evidence>
<organism evidence="2 3">
    <name type="scientific">Malikia spinosa</name>
    <dbReference type="NCBI Taxonomy" id="86180"/>
    <lineage>
        <taxon>Bacteria</taxon>
        <taxon>Pseudomonadati</taxon>
        <taxon>Pseudomonadota</taxon>
        <taxon>Betaproteobacteria</taxon>
        <taxon>Burkholderiales</taxon>
        <taxon>Comamonadaceae</taxon>
        <taxon>Malikia</taxon>
    </lineage>
</organism>
<keyword evidence="1" id="KW-0732">Signal</keyword>
<gene>
    <name evidence="2" type="ORF">C6P61_02835</name>
</gene>
<reference evidence="2 3" key="1">
    <citation type="submission" date="2018-03" db="EMBL/GenBank/DDBJ databases">
        <title>Comparative genomics illustrates the genes involved in a hyperalkaliphilic mechanisms of Serpentinomonas isolated from highly-alkaline calcium-rich serpentinized springs.</title>
        <authorList>
            <person name="Suzuki S."/>
            <person name="Ishii S."/>
            <person name="Walworth N."/>
            <person name="Bird L."/>
            <person name="Kuenen J.G."/>
            <person name="Nealson K.H."/>
        </authorList>
    </citation>
    <scope>NUCLEOTIDE SEQUENCE [LARGE SCALE GENOMIC DNA]</scope>
    <source>
        <strain evidence="2 3">83</strain>
    </source>
</reference>
<comment type="caution">
    <text evidence="2">The sequence shown here is derived from an EMBL/GenBank/DDBJ whole genome shotgun (WGS) entry which is preliminary data.</text>
</comment>
<dbReference type="SUPFAM" id="SSF56954">
    <property type="entry name" value="Outer membrane efflux proteins (OEP)"/>
    <property type="match status" value="1"/>
</dbReference>
<dbReference type="OrthoDB" id="8554634at2"/>
<dbReference type="Gene3D" id="1.20.1600.10">
    <property type="entry name" value="Outer membrane efflux proteins (OEP)"/>
    <property type="match status" value="1"/>
</dbReference>
<dbReference type="Proteomes" id="UP000238326">
    <property type="component" value="Unassembled WGS sequence"/>
</dbReference>
<proteinExistence type="predicted"/>
<evidence type="ECO:0000313" key="3">
    <source>
        <dbReference type="Proteomes" id="UP000238326"/>
    </source>
</evidence>
<evidence type="ECO:0000313" key="2">
    <source>
        <dbReference type="EMBL" id="PRD70085.1"/>
    </source>
</evidence>
<evidence type="ECO:0000256" key="1">
    <source>
        <dbReference type="SAM" id="SignalP"/>
    </source>
</evidence>